<feature type="chain" id="PRO_5046000456" evidence="1">
    <location>
        <begin position="23"/>
        <end position="339"/>
    </location>
</feature>
<organism evidence="2 3">
    <name type="scientific">Thermanaerothrix solaris</name>
    <dbReference type="NCBI Taxonomy" id="3058434"/>
    <lineage>
        <taxon>Bacteria</taxon>
        <taxon>Bacillati</taxon>
        <taxon>Chloroflexota</taxon>
        <taxon>Anaerolineae</taxon>
        <taxon>Anaerolineales</taxon>
        <taxon>Anaerolineaceae</taxon>
        <taxon>Thermanaerothrix</taxon>
    </lineage>
</organism>
<accession>A0ABU3NKX8</accession>
<dbReference type="SUPFAM" id="SSF53850">
    <property type="entry name" value="Periplasmic binding protein-like II"/>
    <property type="match status" value="1"/>
</dbReference>
<dbReference type="Proteomes" id="UP001254165">
    <property type="component" value="Unassembled WGS sequence"/>
</dbReference>
<keyword evidence="3" id="KW-1185">Reference proteome</keyword>
<dbReference type="Pfam" id="PF12974">
    <property type="entry name" value="Phosphonate-bd"/>
    <property type="match status" value="1"/>
</dbReference>
<comment type="caution">
    <text evidence="2">The sequence shown here is derived from an EMBL/GenBank/DDBJ whole genome shotgun (WGS) entry which is preliminary data.</text>
</comment>
<dbReference type="RefSeq" id="WP_315624100.1">
    <property type="nucleotide sequence ID" value="NZ_JAUHMF010000001.1"/>
</dbReference>
<dbReference type="EMBL" id="JAUHMF010000001">
    <property type="protein sequence ID" value="MDT8897447.1"/>
    <property type="molecule type" value="Genomic_DNA"/>
</dbReference>
<reference evidence="2 3" key="1">
    <citation type="submission" date="2023-07" db="EMBL/GenBank/DDBJ databases">
        <title>Novel species of Thermanaerothrix with wide hydrolytic capabilities.</title>
        <authorList>
            <person name="Zayulina K.S."/>
            <person name="Podosokorskaya O.A."/>
            <person name="Elcheninov A.G."/>
        </authorList>
    </citation>
    <scope>NUCLEOTIDE SEQUENCE [LARGE SCALE GENOMIC DNA]</scope>
    <source>
        <strain evidence="2 3">4228-RoL</strain>
    </source>
</reference>
<dbReference type="PANTHER" id="PTHR35841">
    <property type="entry name" value="PHOSPHONATES-BINDING PERIPLASMIC PROTEIN"/>
    <property type="match status" value="1"/>
</dbReference>
<gene>
    <name evidence="2" type="ORF">QYE77_04145</name>
</gene>
<evidence type="ECO:0000313" key="3">
    <source>
        <dbReference type="Proteomes" id="UP001254165"/>
    </source>
</evidence>
<dbReference type="PANTHER" id="PTHR35841:SF1">
    <property type="entry name" value="PHOSPHONATES-BINDING PERIPLASMIC PROTEIN"/>
    <property type="match status" value="1"/>
</dbReference>
<sequence>MKRTLFFALGVFFGLVILTSCSSTGTLTPVTPTLIPTLTPTPQPLGHPENPLVIGFVIENPLAPENQSAAQGLSKALSERAKISVNARLFASYTALMTSLESGAVQAAFLPPITYIYAHDKGLAEVELLANHFGVYFYGSMFLANAESNFVRYFDPMTNRSTASAETALSQLAGTRPCWVENTSIAGYLLPAALLKQFDIETLPAVIAQTPSAVVRALYIKGICDFGATFAISGDPRTASTVLKDLPDAEQRVVILWQTEPIIPNLNVSFHPQVPEAVRQALVSALMDAVNDTNLNALISQLNQGYTLQAFKRVDDSVYDPLREVLSALSPDLETLLGQ</sequence>
<name>A0ABU3NKX8_9CHLR</name>
<dbReference type="PROSITE" id="PS51257">
    <property type="entry name" value="PROKAR_LIPOPROTEIN"/>
    <property type="match status" value="1"/>
</dbReference>
<keyword evidence="1" id="KW-0732">Signal</keyword>
<dbReference type="Gene3D" id="3.40.190.10">
    <property type="entry name" value="Periplasmic binding protein-like II"/>
    <property type="match status" value="2"/>
</dbReference>
<evidence type="ECO:0000256" key="1">
    <source>
        <dbReference type="SAM" id="SignalP"/>
    </source>
</evidence>
<proteinExistence type="predicted"/>
<evidence type="ECO:0000313" key="2">
    <source>
        <dbReference type="EMBL" id="MDT8897447.1"/>
    </source>
</evidence>
<protein>
    <submittedName>
        <fullName evidence="2">PhnD/SsuA/transferrin family substrate-binding protein</fullName>
    </submittedName>
</protein>
<feature type="signal peptide" evidence="1">
    <location>
        <begin position="1"/>
        <end position="22"/>
    </location>
</feature>